<dbReference type="PANTHER" id="PTHR13779:SF7">
    <property type="entry name" value="ATPASE WRNIP1"/>
    <property type="match status" value="1"/>
</dbReference>
<dbReference type="Gene3D" id="1.20.272.10">
    <property type="match status" value="1"/>
</dbReference>
<protein>
    <recommendedName>
        <fullName evidence="3">Replication-associated recombination protein A</fullName>
    </recommendedName>
</protein>
<dbReference type="GO" id="GO:0017116">
    <property type="term" value="F:single-stranded DNA helicase activity"/>
    <property type="evidence" value="ECO:0007669"/>
    <property type="project" value="TreeGrafter"/>
</dbReference>
<dbReference type="InterPro" id="IPR032423">
    <property type="entry name" value="AAA_assoc_2"/>
</dbReference>
<name>A0A4R5CZD0_9FLAO</name>
<reference evidence="8 9" key="1">
    <citation type="submission" date="2019-03" db="EMBL/GenBank/DDBJ databases">
        <title>Flavobacterium TSA-D2 sp. nov., isolated from arctic soil.</title>
        <authorList>
            <person name="Chaudhary D.K."/>
        </authorList>
    </citation>
    <scope>NUCLEOTIDE SEQUENCE [LARGE SCALE GENOMIC DNA]</scope>
    <source>
        <strain evidence="8 9">TSA-D2</strain>
    </source>
</reference>
<keyword evidence="5" id="KW-0547">Nucleotide-binding</keyword>
<keyword evidence="6" id="KW-0067">ATP-binding</keyword>
<gene>
    <name evidence="8" type="ORF">E0F98_07510</name>
</gene>
<organism evidence="8 9">
    <name type="scientific">Flavobacterium hiemivividum</name>
    <dbReference type="NCBI Taxonomy" id="2541734"/>
    <lineage>
        <taxon>Bacteria</taxon>
        <taxon>Pseudomonadati</taxon>
        <taxon>Bacteroidota</taxon>
        <taxon>Flavobacteriia</taxon>
        <taxon>Flavobacteriales</taxon>
        <taxon>Flavobacteriaceae</taxon>
        <taxon>Flavobacterium</taxon>
    </lineage>
</organism>
<sequence length="425" mass="47278">MEAPLAERIRPQKLEDYISQSHLIGENGSLTQQIAKGIIPSLILWGPPGTGKTSLAQIIAQESKRPFYILSAINSGVKDIRDVIEKAKQSGGLFTTKNPILFIDEIHRFSKSQQDSLLAAVEKGWITLIGATTENPSFEVIPALLSRCQVYILNAFTKDDLESLLQRALTTDTYMASKNIELRETEALLRLSGGDGRKLLNIFELVVNASAEDQIIITNDRVFELVQQNTVLYDKSGEQHYDIVSAFIKSIRGSDPNGAVYWLARMIEGGEDVKFIARRMLILSSEDIGNANPTAFIMANNTFQAVATIGYPESRIILSQCAIYLATSPKSNASYLAIGTAQQLVKQTGDLPVPIHLRNAPTKLMKELGYGDEYKYSHNYANNFADQEFLPDAVKNTPLYVPGTNSRETTTREFLKNRWKGKYGY</sequence>
<dbReference type="GO" id="GO:0000731">
    <property type="term" value="P:DNA synthesis involved in DNA repair"/>
    <property type="evidence" value="ECO:0007669"/>
    <property type="project" value="TreeGrafter"/>
</dbReference>
<keyword evidence="4" id="KW-0235">DNA replication</keyword>
<dbReference type="SMART" id="SM00382">
    <property type="entry name" value="AAA"/>
    <property type="match status" value="1"/>
</dbReference>
<dbReference type="GO" id="GO:0008047">
    <property type="term" value="F:enzyme activator activity"/>
    <property type="evidence" value="ECO:0007669"/>
    <property type="project" value="TreeGrafter"/>
</dbReference>
<feature type="domain" description="AAA+ ATPase" evidence="7">
    <location>
        <begin position="38"/>
        <end position="156"/>
    </location>
</feature>
<dbReference type="InterPro" id="IPR008921">
    <property type="entry name" value="DNA_pol3_clamp-load_cplx_C"/>
</dbReference>
<dbReference type="FunFam" id="1.10.3710.10:FF:000004">
    <property type="entry name" value="Putative ATPase, AAA family"/>
    <property type="match status" value="1"/>
</dbReference>
<evidence type="ECO:0000256" key="5">
    <source>
        <dbReference type="ARBA" id="ARBA00022741"/>
    </source>
</evidence>
<accession>A0A4R5CZD0</accession>
<dbReference type="FunFam" id="3.40.50.300:FF:000137">
    <property type="entry name" value="Replication-associated recombination protein A"/>
    <property type="match status" value="1"/>
</dbReference>
<dbReference type="FunFam" id="1.20.272.10:FF:000001">
    <property type="entry name" value="Putative AAA family ATPase"/>
    <property type="match status" value="1"/>
</dbReference>
<dbReference type="Gene3D" id="3.40.50.300">
    <property type="entry name" value="P-loop containing nucleotide triphosphate hydrolases"/>
    <property type="match status" value="1"/>
</dbReference>
<dbReference type="PANTHER" id="PTHR13779">
    <property type="entry name" value="WERNER HELICASE-INTERACTING PROTEIN 1 FAMILY MEMBER"/>
    <property type="match status" value="1"/>
</dbReference>
<evidence type="ECO:0000256" key="6">
    <source>
        <dbReference type="ARBA" id="ARBA00022840"/>
    </source>
</evidence>
<evidence type="ECO:0000313" key="9">
    <source>
        <dbReference type="Proteomes" id="UP000294597"/>
    </source>
</evidence>
<dbReference type="InterPro" id="IPR003593">
    <property type="entry name" value="AAA+_ATPase"/>
</dbReference>
<keyword evidence="9" id="KW-1185">Reference proteome</keyword>
<dbReference type="AlphaFoldDB" id="A0A4R5CZD0"/>
<evidence type="ECO:0000256" key="1">
    <source>
        <dbReference type="ARBA" id="ARBA00002393"/>
    </source>
</evidence>
<evidence type="ECO:0000259" key="7">
    <source>
        <dbReference type="SMART" id="SM00382"/>
    </source>
</evidence>
<comment type="caution">
    <text evidence="8">The sequence shown here is derived from an EMBL/GenBank/DDBJ whole genome shotgun (WGS) entry which is preliminary data.</text>
</comment>
<dbReference type="InterPro" id="IPR051314">
    <property type="entry name" value="AAA_ATPase_RarA/MGS1/WRNIP1"/>
</dbReference>
<dbReference type="EMBL" id="SMFO01000004">
    <property type="protein sequence ID" value="TDE04491.1"/>
    <property type="molecule type" value="Genomic_DNA"/>
</dbReference>
<dbReference type="Gene3D" id="1.10.3710.10">
    <property type="entry name" value="DNA polymerase III clamp loader subunits, C-terminal domain"/>
    <property type="match status" value="1"/>
</dbReference>
<dbReference type="InterPro" id="IPR027417">
    <property type="entry name" value="P-loop_NTPase"/>
</dbReference>
<evidence type="ECO:0000313" key="8">
    <source>
        <dbReference type="EMBL" id="TDE04491.1"/>
    </source>
</evidence>
<comment type="function">
    <text evidence="1">DNA-dependent ATPase that plays important roles in cellular responses to stalled DNA replication processes.</text>
</comment>
<dbReference type="CDD" id="cd18139">
    <property type="entry name" value="HLD_clamp_RarA"/>
    <property type="match status" value="1"/>
</dbReference>
<dbReference type="CDD" id="cd00009">
    <property type="entry name" value="AAA"/>
    <property type="match status" value="1"/>
</dbReference>
<evidence type="ECO:0000256" key="4">
    <source>
        <dbReference type="ARBA" id="ARBA00022705"/>
    </source>
</evidence>
<dbReference type="Proteomes" id="UP000294597">
    <property type="component" value="Unassembled WGS sequence"/>
</dbReference>
<dbReference type="Pfam" id="PF12002">
    <property type="entry name" value="MgsA_C"/>
    <property type="match status" value="1"/>
</dbReference>
<dbReference type="SUPFAM" id="SSF48019">
    <property type="entry name" value="post-AAA+ oligomerization domain-like"/>
    <property type="match status" value="1"/>
</dbReference>
<dbReference type="Pfam" id="PF00004">
    <property type="entry name" value="AAA"/>
    <property type="match status" value="1"/>
</dbReference>
<dbReference type="GO" id="GO:0003677">
    <property type="term" value="F:DNA binding"/>
    <property type="evidence" value="ECO:0007669"/>
    <property type="project" value="InterPro"/>
</dbReference>
<dbReference type="GO" id="GO:0005524">
    <property type="term" value="F:ATP binding"/>
    <property type="evidence" value="ECO:0007669"/>
    <property type="project" value="UniProtKB-KW"/>
</dbReference>
<dbReference type="SUPFAM" id="SSF52540">
    <property type="entry name" value="P-loop containing nucleoside triphosphate hydrolases"/>
    <property type="match status" value="1"/>
</dbReference>
<dbReference type="InterPro" id="IPR021886">
    <property type="entry name" value="MgsA_C"/>
</dbReference>
<comment type="similarity">
    <text evidence="2">Belongs to the AAA ATPase family. RarA/MGS1/WRNIP1 subfamily.</text>
</comment>
<evidence type="ECO:0000256" key="3">
    <source>
        <dbReference type="ARBA" id="ARBA00020776"/>
    </source>
</evidence>
<dbReference type="Gene3D" id="1.10.8.60">
    <property type="match status" value="1"/>
</dbReference>
<dbReference type="RefSeq" id="WP_132110096.1">
    <property type="nucleotide sequence ID" value="NZ_SMFO01000004.1"/>
</dbReference>
<dbReference type="Pfam" id="PF16193">
    <property type="entry name" value="AAA_assoc_2"/>
    <property type="match status" value="1"/>
</dbReference>
<evidence type="ECO:0000256" key="2">
    <source>
        <dbReference type="ARBA" id="ARBA00008959"/>
    </source>
</evidence>
<dbReference type="InterPro" id="IPR003959">
    <property type="entry name" value="ATPase_AAA_core"/>
</dbReference>
<proteinExistence type="inferred from homology"/>
<dbReference type="GO" id="GO:0016887">
    <property type="term" value="F:ATP hydrolysis activity"/>
    <property type="evidence" value="ECO:0007669"/>
    <property type="project" value="InterPro"/>
</dbReference>
<dbReference type="GO" id="GO:0006261">
    <property type="term" value="P:DNA-templated DNA replication"/>
    <property type="evidence" value="ECO:0007669"/>
    <property type="project" value="TreeGrafter"/>
</dbReference>